<keyword evidence="1" id="KW-0472">Membrane</keyword>
<evidence type="ECO:0000256" key="1">
    <source>
        <dbReference type="SAM" id="Phobius"/>
    </source>
</evidence>
<organism evidence="3 4">
    <name type="scientific">Brachionus calyciflorus</name>
    <dbReference type="NCBI Taxonomy" id="104777"/>
    <lineage>
        <taxon>Eukaryota</taxon>
        <taxon>Metazoa</taxon>
        <taxon>Spiralia</taxon>
        <taxon>Gnathifera</taxon>
        <taxon>Rotifera</taxon>
        <taxon>Eurotatoria</taxon>
        <taxon>Monogononta</taxon>
        <taxon>Pseudotrocha</taxon>
        <taxon>Ploima</taxon>
        <taxon>Brachionidae</taxon>
        <taxon>Brachionus</taxon>
    </lineage>
</organism>
<dbReference type="Proteomes" id="UP000663879">
    <property type="component" value="Unassembled WGS sequence"/>
</dbReference>
<accession>A0A814HGY1</accession>
<dbReference type="OrthoDB" id="1394818at2759"/>
<name>A0A814HGY1_9BILA</name>
<keyword evidence="1" id="KW-1133">Transmembrane helix</keyword>
<reference evidence="3" key="1">
    <citation type="submission" date="2021-02" db="EMBL/GenBank/DDBJ databases">
        <authorList>
            <person name="Nowell W R."/>
        </authorList>
    </citation>
    <scope>NUCLEOTIDE SEQUENCE</scope>
    <source>
        <strain evidence="3">Ploen Becks lab</strain>
    </source>
</reference>
<dbReference type="Gene3D" id="3.80.10.10">
    <property type="entry name" value="Ribonuclease Inhibitor"/>
    <property type="match status" value="1"/>
</dbReference>
<sequence length="483" mass="56363">MLLILFPLLFFFGTSHTWHCSEQCMVELRNDVFCYKTDSPINIDEIKTCFFSIYRTTRIFHIEASKRDYNVKEIYDFNFVGKTVTIFQIYDTFLHTMPNVSKLNIENFALKRTGLAILDRNNHLPDTLEYMDLSENSITFIKEDFFIKFQNLKEIILSKNFFVQIDLIVFNSNTLYLIDLSHNTHLNELNEIKFITSPKTDSLEIHLHENSLKKVPYLTGISKMYLLKIGKQHEDFLYSNNSLLFSRNSDQIFEIQELIISMHSIKATNLSLEYLCFIYSNRFMIETTHIVDITDFKTLHKFNINESDFADGTRTMAIKGSKVFRRIHAKYTSTLFSFFKNYCRKYMLEFITKTTTSLKKTTTLIKTQAKTNMTTTKSSSITTKITTSSTKIKTTSTHSTTHSILSVNTTIQILTDIFGINSTMQEIRNEKNIFRNRILDYFMDNVSQIVVIFTFIFASLLGIFFGADLAIKKGLKLRKRINT</sequence>
<feature type="transmembrane region" description="Helical" evidence="1">
    <location>
        <begin position="449"/>
        <end position="471"/>
    </location>
</feature>
<evidence type="ECO:0000313" key="4">
    <source>
        <dbReference type="Proteomes" id="UP000663879"/>
    </source>
</evidence>
<proteinExistence type="predicted"/>
<keyword evidence="4" id="KW-1185">Reference proteome</keyword>
<feature type="signal peptide" evidence="2">
    <location>
        <begin position="1"/>
        <end position="17"/>
    </location>
</feature>
<evidence type="ECO:0000313" key="3">
    <source>
        <dbReference type="EMBL" id="CAF1009320.1"/>
    </source>
</evidence>
<comment type="caution">
    <text evidence="3">The sequence shown here is derived from an EMBL/GenBank/DDBJ whole genome shotgun (WGS) entry which is preliminary data.</text>
</comment>
<dbReference type="SUPFAM" id="SSF52058">
    <property type="entry name" value="L domain-like"/>
    <property type="match status" value="1"/>
</dbReference>
<feature type="chain" id="PRO_5032908566" evidence="2">
    <location>
        <begin position="18"/>
        <end position="483"/>
    </location>
</feature>
<dbReference type="EMBL" id="CAJNOC010004094">
    <property type="protein sequence ID" value="CAF1009320.1"/>
    <property type="molecule type" value="Genomic_DNA"/>
</dbReference>
<keyword evidence="2" id="KW-0732">Signal</keyword>
<evidence type="ECO:0000256" key="2">
    <source>
        <dbReference type="SAM" id="SignalP"/>
    </source>
</evidence>
<dbReference type="AlphaFoldDB" id="A0A814HGY1"/>
<gene>
    <name evidence="3" type="ORF">OXX778_LOCUS16812</name>
</gene>
<protein>
    <submittedName>
        <fullName evidence="3">Uncharacterized protein</fullName>
    </submittedName>
</protein>
<keyword evidence="1" id="KW-0812">Transmembrane</keyword>
<dbReference type="InterPro" id="IPR032675">
    <property type="entry name" value="LRR_dom_sf"/>
</dbReference>